<dbReference type="GO" id="GO:0016020">
    <property type="term" value="C:membrane"/>
    <property type="evidence" value="ECO:0007669"/>
    <property type="project" value="InterPro"/>
</dbReference>
<keyword evidence="1" id="KW-1133">Transmembrane helix</keyword>
<dbReference type="GO" id="GO:0004190">
    <property type="term" value="F:aspartic-type endopeptidase activity"/>
    <property type="evidence" value="ECO:0007669"/>
    <property type="project" value="UniProtKB-EC"/>
</dbReference>
<gene>
    <name evidence="2" type="ORF">AABB31_16085</name>
</gene>
<protein>
    <submittedName>
        <fullName evidence="2">Prepilin peptidase</fullName>
        <ecNumber evidence="2">3.4.23.43</ecNumber>
    </submittedName>
</protein>
<sequence>MIAQYAPFAVLAILLTATVLELRTGKISNWIPLLLFALFIAIAATIPDRSALAGQLLVALAVFGIGLILFAVNFFGAGAVKLMSGAALFTPLDKGWITAGIFVVTLVIVTLGVVRARRKYGSDDSKWAVLAKETLPMSMTLSITAALVFFVV</sequence>
<accession>A0AAN0NHU6</accession>
<dbReference type="EMBL" id="CP151767">
    <property type="protein sequence ID" value="WZU66542.1"/>
    <property type="molecule type" value="Genomic_DNA"/>
</dbReference>
<feature type="transmembrane region" description="Helical" evidence="1">
    <location>
        <begin position="56"/>
        <end position="76"/>
    </location>
</feature>
<keyword evidence="1" id="KW-0472">Membrane</keyword>
<dbReference type="KEGG" id="yrh:AABB31_16085"/>
<keyword evidence="2" id="KW-0378">Hydrolase</keyword>
<dbReference type="AlphaFoldDB" id="A0AAN0NHU6"/>
<feature type="transmembrane region" description="Helical" evidence="1">
    <location>
        <begin position="134"/>
        <end position="151"/>
    </location>
</feature>
<name>A0AAN0NHU6_9RHOB</name>
<reference evidence="2" key="1">
    <citation type="submission" date="2024-08" db="EMBL/GenBank/DDBJ databases">
        <title>Phylogenomic analyses of a clade within the roseobacter group suggest taxonomic reassignments of species of the genera Aestuariivita, Citreicella, Loktanella, Nautella, Pelagibaca, Ruegeria, Thalassobius, Thiobacimonas and Tropicibacter, and the proposal o.</title>
        <authorList>
            <person name="Jeon C.O."/>
        </authorList>
    </citation>
    <scope>NUCLEOTIDE SEQUENCE</scope>
    <source>
        <strain evidence="2">SS1-5</strain>
    </source>
</reference>
<evidence type="ECO:0000313" key="2">
    <source>
        <dbReference type="EMBL" id="WZU66542.1"/>
    </source>
</evidence>
<dbReference type="EC" id="3.4.23.43" evidence="2"/>
<keyword evidence="3" id="KW-1185">Reference proteome</keyword>
<evidence type="ECO:0000256" key="1">
    <source>
        <dbReference type="SAM" id="Phobius"/>
    </source>
</evidence>
<dbReference type="Proteomes" id="UP001470809">
    <property type="component" value="Chromosome"/>
</dbReference>
<evidence type="ECO:0000313" key="3">
    <source>
        <dbReference type="Proteomes" id="UP001470809"/>
    </source>
</evidence>
<feature type="transmembrane region" description="Helical" evidence="1">
    <location>
        <begin position="27"/>
        <end position="44"/>
    </location>
</feature>
<proteinExistence type="predicted"/>
<dbReference type="Gene3D" id="1.20.120.1220">
    <property type="match status" value="1"/>
</dbReference>
<keyword evidence="1" id="KW-0812">Transmembrane</keyword>
<organism evidence="2 3">
    <name type="scientific">Yoonia rhodophyticola</name>
    <dbReference type="NCBI Taxonomy" id="3137370"/>
    <lineage>
        <taxon>Bacteria</taxon>
        <taxon>Pseudomonadati</taxon>
        <taxon>Pseudomonadota</taxon>
        <taxon>Alphaproteobacteria</taxon>
        <taxon>Rhodobacterales</taxon>
        <taxon>Paracoccaceae</taxon>
        <taxon>Yoonia</taxon>
    </lineage>
</organism>
<dbReference type="RefSeq" id="WP_342075864.1">
    <property type="nucleotide sequence ID" value="NZ_CP151767.2"/>
</dbReference>
<feature type="transmembrane region" description="Helical" evidence="1">
    <location>
        <begin position="96"/>
        <end position="114"/>
    </location>
</feature>